<dbReference type="FunFam" id="3.30.559.30:FF:000001">
    <property type="entry name" value="Non-ribosomal peptide synthetase"/>
    <property type="match status" value="1"/>
</dbReference>
<reference evidence="7 8" key="1">
    <citation type="journal article" date="2015" name="Stand. Genomic Sci.">
        <title>Genomic Encyclopedia of Bacterial and Archaeal Type Strains, Phase III: the genomes of soil and plant-associated and newly described type strains.</title>
        <authorList>
            <person name="Whitman W.B."/>
            <person name="Woyke T."/>
            <person name="Klenk H.P."/>
            <person name="Zhou Y."/>
            <person name="Lilburn T.G."/>
            <person name="Beck B.J."/>
            <person name="De Vos P."/>
            <person name="Vandamme P."/>
            <person name="Eisen J.A."/>
            <person name="Garrity G."/>
            <person name="Hugenholtz P."/>
            <person name="Kyrpides N.C."/>
        </authorList>
    </citation>
    <scope>NUCLEOTIDE SEQUENCE [LARGE SCALE GENOMIC DNA]</scope>
    <source>
        <strain evidence="7 8">CV53</strain>
    </source>
</reference>
<comment type="caution">
    <text evidence="7">The sequence shown here is derived from an EMBL/GenBank/DDBJ whole genome shotgun (WGS) entry which is preliminary data.</text>
</comment>
<evidence type="ECO:0000313" key="8">
    <source>
        <dbReference type="Proteomes" id="UP000295689"/>
    </source>
</evidence>
<evidence type="ECO:0000313" key="7">
    <source>
        <dbReference type="EMBL" id="TCN25188.1"/>
    </source>
</evidence>
<dbReference type="CDD" id="cd08953">
    <property type="entry name" value="KR_2_SDR_x"/>
    <property type="match status" value="1"/>
</dbReference>
<evidence type="ECO:0000256" key="4">
    <source>
        <dbReference type="ARBA" id="ARBA00022553"/>
    </source>
</evidence>
<dbReference type="Pfam" id="PF13193">
    <property type="entry name" value="AMP-binding_C"/>
    <property type="match status" value="1"/>
</dbReference>
<dbReference type="InterPro" id="IPR020802">
    <property type="entry name" value="TesA-like"/>
</dbReference>
<dbReference type="FunFam" id="1.10.1200.10:FF:000005">
    <property type="entry name" value="Nonribosomal peptide synthetase 1"/>
    <property type="match status" value="1"/>
</dbReference>
<keyword evidence="5" id="KW-0045">Antibiotic biosynthesis</keyword>
<dbReference type="InterPro" id="IPR000873">
    <property type="entry name" value="AMP-dep_synth/lig_dom"/>
</dbReference>
<dbReference type="InterPro" id="IPR001242">
    <property type="entry name" value="Condensation_dom"/>
</dbReference>
<dbReference type="GO" id="GO:0043041">
    <property type="term" value="P:amino acid activation for nonribosomal peptide biosynthetic process"/>
    <property type="evidence" value="ECO:0007669"/>
    <property type="project" value="TreeGrafter"/>
</dbReference>
<dbReference type="GO" id="GO:0031177">
    <property type="term" value="F:phosphopantetheine binding"/>
    <property type="evidence" value="ECO:0007669"/>
    <property type="project" value="InterPro"/>
</dbReference>
<dbReference type="Pfam" id="PF00501">
    <property type="entry name" value="AMP-binding"/>
    <property type="match status" value="2"/>
</dbReference>
<dbReference type="Gene3D" id="3.40.50.1820">
    <property type="entry name" value="alpha/beta hydrolase"/>
    <property type="match status" value="1"/>
</dbReference>
<dbReference type="Pfam" id="PF00550">
    <property type="entry name" value="PP-binding"/>
    <property type="match status" value="2"/>
</dbReference>
<accession>A0A4R2BE13</accession>
<dbReference type="InterPro" id="IPR006162">
    <property type="entry name" value="Ppantetheine_attach_site"/>
</dbReference>
<dbReference type="Gene3D" id="3.30.300.30">
    <property type="match status" value="3"/>
</dbReference>
<dbReference type="SUPFAM" id="SSF51735">
    <property type="entry name" value="NAD(P)-binding Rossmann-fold domains"/>
    <property type="match status" value="2"/>
</dbReference>
<dbReference type="GO" id="GO:0003824">
    <property type="term" value="F:catalytic activity"/>
    <property type="evidence" value="ECO:0007669"/>
    <property type="project" value="InterPro"/>
</dbReference>
<dbReference type="InterPro" id="IPR013968">
    <property type="entry name" value="PKS_KR"/>
</dbReference>
<dbReference type="SMART" id="SM00822">
    <property type="entry name" value="PKS_KR"/>
    <property type="match status" value="1"/>
</dbReference>
<dbReference type="Pfam" id="PF08659">
    <property type="entry name" value="KR"/>
    <property type="match status" value="1"/>
</dbReference>
<keyword evidence="4" id="KW-0597">Phosphoprotein</keyword>
<dbReference type="Gene3D" id="3.40.50.980">
    <property type="match status" value="2"/>
</dbReference>
<dbReference type="SUPFAM" id="SSF53474">
    <property type="entry name" value="alpha/beta-Hydrolases"/>
    <property type="match status" value="1"/>
</dbReference>
<dbReference type="Proteomes" id="UP000295689">
    <property type="component" value="Unassembled WGS sequence"/>
</dbReference>
<dbReference type="InterPro" id="IPR020806">
    <property type="entry name" value="PKS_PP-bd"/>
</dbReference>
<dbReference type="SUPFAM" id="SSF52777">
    <property type="entry name" value="CoA-dependent acyltransferases"/>
    <property type="match status" value="2"/>
</dbReference>
<organism evidence="7 8">
    <name type="scientific">Mesobacillus foraminis</name>
    <dbReference type="NCBI Taxonomy" id="279826"/>
    <lineage>
        <taxon>Bacteria</taxon>
        <taxon>Bacillati</taxon>
        <taxon>Bacillota</taxon>
        <taxon>Bacilli</taxon>
        <taxon>Bacillales</taxon>
        <taxon>Bacillaceae</taxon>
        <taxon>Mesobacillus</taxon>
    </lineage>
</organism>
<dbReference type="PROSITE" id="PS50075">
    <property type="entry name" value="CARRIER"/>
    <property type="match status" value="2"/>
</dbReference>
<dbReference type="InterPro" id="IPR009081">
    <property type="entry name" value="PP-bd_ACP"/>
</dbReference>
<comment type="cofactor">
    <cofactor evidence="1">
        <name>pantetheine 4'-phosphate</name>
        <dbReference type="ChEBI" id="CHEBI:47942"/>
    </cofactor>
</comment>
<protein>
    <submittedName>
        <fullName evidence="7">Amino acid adenylation domain-containing protein</fullName>
    </submittedName>
</protein>
<evidence type="ECO:0000256" key="3">
    <source>
        <dbReference type="ARBA" id="ARBA00022450"/>
    </source>
</evidence>
<dbReference type="PANTHER" id="PTHR45527:SF1">
    <property type="entry name" value="FATTY ACID SYNTHASE"/>
    <property type="match status" value="1"/>
</dbReference>
<dbReference type="InterPro" id="IPR036291">
    <property type="entry name" value="NAD(P)-bd_dom_sf"/>
</dbReference>
<dbReference type="Gene3D" id="1.10.1200.10">
    <property type="entry name" value="ACP-like"/>
    <property type="match status" value="2"/>
</dbReference>
<evidence type="ECO:0000256" key="5">
    <source>
        <dbReference type="ARBA" id="ARBA00023194"/>
    </source>
</evidence>
<dbReference type="InterPro" id="IPR001031">
    <property type="entry name" value="Thioesterase"/>
</dbReference>
<dbReference type="InterPro" id="IPR029058">
    <property type="entry name" value="AB_hydrolase_fold"/>
</dbReference>
<dbReference type="Gene3D" id="3.30.559.30">
    <property type="entry name" value="Nonribosomal peptide synthetase, condensation domain"/>
    <property type="match status" value="1"/>
</dbReference>
<dbReference type="Gene3D" id="3.30.559.10">
    <property type="entry name" value="Chloramphenicol acetyltransferase-like domain"/>
    <property type="match status" value="1"/>
</dbReference>
<name>A0A4R2BE13_9BACI</name>
<dbReference type="SUPFAM" id="SSF56801">
    <property type="entry name" value="Acetyl-CoA synthetase-like"/>
    <property type="match status" value="3"/>
</dbReference>
<dbReference type="CDD" id="cd12117">
    <property type="entry name" value="A_NRPS_Srf_like"/>
    <property type="match status" value="1"/>
</dbReference>
<dbReference type="InterPro" id="IPR045851">
    <property type="entry name" value="AMP-bd_C_sf"/>
</dbReference>
<dbReference type="FunFam" id="3.40.50.980:FF:000001">
    <property type="entry name" value="Non-ribosomal peptide synthetase"/>
    <property type="match status" value="1"/>
</dbReference>
<keyword evidence="3" id="KW-0596">Phosphopantetheine</keyword>
<dbReference type="Pfam" id="PF21394">
    <property type="entry name" value="Beta-ketacyl_N"/>
    <property type="match status" value="1"/>
</dbReference>
<dbReference type="CDD" id="cd19531">
    <property type="entry name" value="LCL_NRPS-like"/>
    <property type="match status" value="1"/>
</dbReference>
<dbReference type="Pfam" id="PF00975">
    <property type="entry name" value="Thioesterase"/>
    <property type="match status" value="1"/>
</dbReference>
<evidence type="ECO:0000256" key="2">
    <source>
        <dbReference type="ARBA" id="ARBA00006432"/>
    </source>
</evidence>
<dbReference type="InterPro" id="IPR057326">
    <property type="entry name" value="KR_dom"/>
</dbReference>
<dbReference type="InterPro" id="IPR036736">
    <property type="entry name" value="ACP-like_sf"/>
</dbReference>
<dbReference type="PROSITE" id="PS00455">
    <property type="entry name" value="AMP_BINDING"/>
    <property type="match status" value="2"/>
</dbReference>
<dbReference type="InterPro" id="IPR049490">
    <property type="entry name" value="C883_1060-like_KR_N"/>
</dbReference>
<dbReference type="SMART" id="SM00824">
    <property type="entry name" value="PKS_TE"/>
    <property type="match status" value="1"/>
</dbReference>
<feature type="domain" description="Carrier" evidence="6">
    <location>
        <begin position="1334"/>
        <end position="1409"/>
    </location>
</feature>
<dbReference type="InterPro" id="IPR042099">
    <property type="entry name" value="ANL_N_sf"/>
</dbReference>
<dbReference type="Gene3D" id="2.30.38.10">
    <property type="entry name" value="Luciferase, Domain 3"/>
    <property type="match status" value="1"/>
</dbReference>
<dbReference type="InterPro" id="IPR020845">
    <property type="entry name" value="AMP-binding_CS"/>
</dbReference>
<dbReference type="Gene3D" id="3.40.50.720">
    <property type="entry name" value="NAD(P)-binding Rossmann-like Domain"/>
    <property type="match status" value="1"/>
</dbReference>
<dbReference type="PROSITE" id="PS00012">
    <property type="entry name" value="PHOSPHOPANTETHEINE"/>
    <property type="match status" value="2"/>
</dbReference>
<dbReference type="GO" id="GO:0017000">
    <property type="term" value="P:antibiotic biosynthetic process"/>
    <property type="evidence" value="ECO:0007669"/>
    <property type="project" value="UniProtKB-KW"/>
</dbReference>
<sequence>MSYLKGRGRVSNLVRINGRRVDLTQIEKGINQHPAVKQCAIVAKQPDYGSLQLTAFITAEQKLDFRHLCSELNIEEHMLPTGFIQLPALPVTEDGQVDKELLKQYQISDLKEIDIWEKEIRSIPGIEHAAIVNEEAVKDLEYIHTSDLGLLEKTGKKQSLPVKNEQTDQGELQLEESSAPLAIIRGGEQAAGGDEPTTLVEVIERAAQNHRNHGVFFIDTEGTKSFLAYPELLTEAKSVLSGLVDHGVRPKDKVVFQLEDNRDFVSAFWGCILGGFVPVPVTVPKSFADSSNDANTLKNILKSLGNPFILTNNPRLSEVETLFQATLERNRIMSISDVKSYAPSEEIYPSSPDDLAIILYTSGSTGMPKGVMQSHQTIIARERGTTALNRFTSEDISVNWMPLEHVGGIVMFHIKEVYLGCTQIQVDTNYILTEPLRWLDLIDSYKATLTWAPNFAYSLVVDRVEQSHGRTWDLSTMRFILNAGEAINAKSCKKFLTKLHKFGLAGSSMFPTWGMSETCSGVVYSNTFTAEPHTGIRVLDTAFLTGKVSQVSEAIEGLTFTELGRTIPGVDIRIVDSNNELVREGVIGSIQIKGKTITLGYYQNQAENEKAFTEDGWFQTGDQGFIYNGSLTITGRIKDLLIINGVNYSNVEIESLVEEVEGVALSYAAACAIRENESDTDKIAIFYASELSNQTEIFAQIKQVRKKISDSLGLSVDYILPVTKEDIPKTNIGKIQRSKLVNQFMEGKFLEPLKQVDLFEKNERTIPNWFFEKKWSCRKPEKNALDLTSRTFLFFEEEATRGIAKEIAAQGGTVITVLSGESKKKIDEQTYVIDRSEKTDYLWLMGEIRKGDLPTDLLVSANSGYDGGILSNTEINAFYQKGIYTLLYLIQASSHLHSKNMNLYVLTKNSQNWEKDTSLNFADAVIPGFIKSAALENSWLNCCHIDFDHHSMTIPLIDELTSQTMAPEVIYRNHKRYIPLLSPLTIQDETQTDTALQSEGLYLITGGLGGIGVEVIKELSHKFGLKFIIVGRTVLPYEDYEASSHAEGVVADRLKACRELAANQAEFIYTHGDITDPEFIKASIEKGEMKWGIPLSGVFHLAGEGNLEDHWKNSDHHWIKTETTAAYENMFKAKVHGTLAIHEAIKDDPEAAFILFSSVNGFFGASTFSAYSAANSFVDHFSAYRSQNGYPNTFCFSWSMWDDIGMSQNNTANQAAASKGFMTISAKQGLNSLLLGLSLKRTALFVGLDGNNPHIRSISEFDRNLELMPTVYYTSAEAEFNSEMIKEKLTSLGAAEDIRLVKLADMPLYGTGSVDYTRLNSAAGNSASLMEKDEELSETETIVAKIFKEILKVHMVKKNDSFFELGGHSLKATQVLSRIQSEFQVKLPVQVIFQYPTVAKIAGVIDSNRENETQLIEIPKLPEQEYYELSHAQKRVYFLTTMDSESHNYNIIGTWKLKGNLKSDLLEKSLQILVDRHESLRTTFTMVNETPVQKINKDGVITCYYADLSELDQIAKERAVEELTLSEAERKYSLEEGPLMVATVVKLEEYQHLLLIAQHHIISDGWSLGVLIQELSNIYEAYLQGKTPELQPVDCKITDYISWHNKEADNNSGNRQYWMNQLKGELPVIELPLDHPRPAMRTYNGDTKQLKINADLTKELNKICKKQGTSLFMTLLAAYKVFLYKLTGTKDIIVGSPIAGRNHKAAEKLVGMFVNTLPFRTFLKSEETFTSLLERVKQTTLEGYEHQDYPFDKLVEDVNPERDMSRTPIFQVMMGLLNVPLDLKLGDLQIQELIKEQKVSKFDLTLHVFERDHALSIYFEYNTDLFTRETMNRWMGYFKNILGAITESPAIKINEIVMQDKEELEYFARNFNQTSVPYPSDKTVQELFEEQVILHPQKPAINCNGQEISYADLNQRANAIAKKLRESHTGKSKVAGIFIDRSIEAIAGIIGILKAGFAYLPIDPKYPRERIHYMIESSNAEVILTKSEYDGSLLPVEVLQLHLDEELRNLVEENPPKANGTSDLAYVLFTSGSTGQPKGVMVEHKNIVRLVKNTNFIAFDEDDKILQTGALTFDASTFEIWGSLLNGLTLFIVDDHIILDAEQLEQAITSNEITTMWLSSPLFNQLSQEDPSMFRSLKSLVVGGDALSVKHVNAVRKECPELTLINGYGPTENTTFTTTFKIDKEYGQSIPIGTPINNTLVFIFDKDQNICPIGVPGELYAGGDGVARGYMNDVSQTAEKFITHPLAPGSTLYRTGDIVKWNKEGSIEYVGRADHQVKIRGYRIECDEIMNTILACEGVKESAVFVRKDSNGHKSLVAYVVGDQVTNAAVKKHLKQLLPDYMIPAAITVMSKFPLLNSGKIDYKALPEPQYLEDANEGFEAPRNEMERKIVEVYQDVLGAAKVSVYDSFFELGGDSLLSIKLVSKLREKGYVVDPKMVFMFQTPWALAEMIENTEESTVAGEREHGDYLIPLNSSTNQEAGLILAPPAGGTIMGYIHLAKELDCPVYGLQAPGLYEDEEPQYLSYEELVAFFMKSIEGTYRPGVDFLGGHSLGGHIAFGLCQELIKQGRPPKGLIILDTTPSLQLIEGADNEDVSEEELKMLLLALGMGNMVGIPQEQLNGLSYESAKKVIIEAAKKDEKVNDFLTGDYLDKYLQLQLHNVMMSRVLELDETKQPVPIIVMKTTDHPEEIEERFTEWEKYSLEKVKYIEVPGNHVTMMRAPHVQRLAEHISGFMPQKVKI</sequence>
<dbReference type="Pfam" id="PF00668">
    <property type="entry name" value="Condensation"/>
    <property type="match status" value="1"/>
</dbReference>
<dbReference type="RefSeq" id="WP_158287096.1">
    <property type="nucleotide sequence ID" value="NZ_JABUHM010000004.1"/>
</dbReference>
<dbReference type="CDD" id="cd05906">
    <property type="entry name" value="A_NRPS_TubE_like"/>
    <property type="match status" value="1"/>
</dbReference>
<keyword evidence="8" id="KW-1185">Reference proteome</keyword>
<comment type="similarity">
    <text evidence="2">Belongs to the ATP-dependent AMP-binding enzyme family.</text>
</comment>
<dbReference type="PANTHER" id="PTHR45527">
    <property type="entry name" value="NONRIBOSOMAL PEPTIDE SYNTHETASE"/>
    <property type="match status" value="1"/>
</dbReference>
<dbReference type="InterPro" id="IPR025110">
    <property type="entry name" value="AMP-bd_C"/>
</dbReference>
<dbReference type="SMART" id="SM00823">
    <property type="entry name" value="PKS_PP"/>
    <property type="match status" value="1"/>
</dbReference>
<proteinExistence type="inferred from homology"/>
<evidence type="ECO:0000259" key="6">
    <source>
        <dbReference type="PROSITE" id="PS50075"/>
    </source>
</evidence>
<evidence type="ECO:0000256" key="1">
    <source>
        <dbReference type="ARBA" id="ARBA00001957"/>
    </source>
</evidence>
<dbReference type="GO" id="GO:0044550">
    <property type="term" value="P:secondary metabolite biosynthetic process"/>
    <property type="evidence" value="ECO:0007669"/>
    <property type="project" value="TreeGrafter"/>
</dbReference>
<dbReference type="Pfam" id="PF23024">
    <property type="entry name" value="AMP-dom_DIP2-like"/>
    <property type="match status" value="1"/>
</dbReference>
<dbReference type="InterPro" id="IPR010071">
    <property type="entry name" value="AA_adenyl_dom"/>
</dbReference>
<dbReference type="Gene3D" id="3.40.50.12780">
    <property type="entry name" value="N-terminal domain of ligase-like"/>
    <property type="match status" value="1"/>
</dbReference>
<dbReference type="InterPro" id="IPR023213">
    <property type="entry name" value="CAT-like_dom_sf"/>
</dbReference>
<dbReference type="GO" id="GO:0005737">
    <property type="term" value="C:cytoplasm"/>
    <property type="evidence" value="ECO:0007669"/>
    <property type="project" value="TreeGrafter"/>
</dbReference>
<dbReference type="SUPFAM" id="SSF47336">
    <property type="entry name" value="ACP-like"/>
    <property type="match status" value="2"/>
</dbReference>
<dbReference type="GO" id="GO:0008610">
    <property type="term" value="P:lipid biosynthetic process"/>
    <property type="evidence" value="ECO:0007669"/>
    <property type="project" value="UniProtKB-ARBA"/>
</dbReference>
<dbReference type="EMBL" id="SLVV01000006">
    <property type="protein sequence ID" value="TCN25188.1"/>
    <property type="molecule type" value="Genomic_DNA"/>
</dbReference>
<gene>
    <name evidence="7" type="ORF">EV146_106392</name>
</gene>
<dbReference type="NCBIfam" id="TIGR01733">
    <property type="entry name" value="AA-adenyl-dom"/>
    <property type="match status" value="1"/>
</dbReference>
<feature type="domain" description="Carrier" evidence="6">
    <location>
        <begin position="2381"/>
        <end position="2455"/>
    </location>
</feature>